<dbReference type="KEGG" id="scs:Sta7437_1946"/>
<proteinExistence type="predicted"/>
<dbReference type="HOGENOM" id="CLU_123240_0_0_3"/>
<dbReference type="eggNOG" id="COG2010">
    <property type="taxonomic scope" value="Bacteria"/>
</dbReference>
<dbReference type="Pfam" id="PF09626">
    <property type="entry name" value="DHC"/>
    <property type="match status" value="1"/>
</dbReference>
<organism evidence="1 2">
    <name type="scientific">Stanieria cyanosphaera (strain ATCC 29371 / PCC 7437)</name>
    <dbReference type="NCBI Taxonomy" id="111780"/>
    <lineage>
        <taxon>Bacteria</taxon>
        <taxon>Bacillati</taxon>
        <taxon>Cyanobacteriota</taxon>
        <taxon>Cyanophyceae</taxon>
        <taxon>Pleurocapsales</taxon>
        <taxon>Dermocarpellaceae</taxon>
        <taxon>Stanieria</taxon>
    </lineage>
</organism>
<accession>K9XSC3</accession>
<dbReference type="Proteomes" id="UP000010473">
    <property type="component" value="Chromosome"/>
</dbReference>
<evidence type="ECO:0000313" key="1">
    <source>
        <dbReference type="EMBL" id="AFZ35500.1"/>
    </source>
</evidence>
<keyword evidence="2" id="KW-1185">Reference proteome</keyword>
<dbReference type="EMBL" id="CP003653">
    <property type="protein sequence ID" value="AFZ35500.1"/>
    <property type="molecule type" value="Genomic_DNA"/>
</dbReference>
<dbReference type="OrthoDB" id="5296814at2"/>
<dbReference type="RefSeq" id="WP_015193171.1">
    <property type="nucleotide sequence ID" value="NC_019748.1"/>
</dbReference>
<dbReference type="InterPro" id="IPR018588">
    <property type="entry name" value="Dihaem_cytochrome-c"/>
</dbReference>
<name>K9XSC3_STAC7</name>
<reference evidence="2" key="1">
    <citation type="journal article" date="2013" name="Proc. Natl. Acad. Sci. U.S.A.">
        <title>Improving the coverage of the cyanobacterial phylum using diversity-driven genome sequencing.</title>
        <authorList>
            <person name="Shih P.M."/>
            <person name="Wu D."/>
            <person name="Latifi A."/>
            <person name="Axen S.D."/>
            <person name="Fewer D.P."/>
            <person name="Talla E."/>
            <person name="Calteau A."/>
            <person name="Cai F."/>
            <person name="Tandeau de Marsac N."/>
            <person name="Rippka R."/>
            <person name="Herdman M."/>
            <person name="Sivonen K."/>
            <person name="Coursin T."/>
            <person name="Laurent T."/>
            <person name="Goodwin L."/>
            <person name="Nolan M."/>
            <person name="Davenport K.W."/>
            <person name="Han C.S."/>
            <person name="Rubin E.M."/>
            <person name="Eisen J.A."/>
            <person name="Woyke T."/>
            <person name="Gugger M."/>
            <person name="Kerfeld C.A."/>
        </authorList>
    </citation>
    <scope>NUCLEOTIDE SEQUENCE [LARGE SCALE GENOMIC DNA]</scope>
    <source>
        <strain evidence="2">ATCC 29371 / PCC 7437</strain>
    </source>
</reference>
<dbReference type="SUPFAM" id="SSF48695">
    <property type="entry name" value="Multiheme cytochromes"/>
    <property type="match status" value="1"/>
</dbReference>
<evidence type="ECO:0000313" key="2">
    <source>
        <dbReference type="Proteomes" id="UP000010473"/>
    </source>
</evidence>
<gene>
    <name evidence="1" type="ordered locus">Sta7437_1946</name>
</gene>
<sequence length="179" mass="20752">MSKLKISQLKFKLTQNYSLKKILKRLFFFLFSIVVIVGSICLGNKISQAQNLLIVQNNNSQIEQEVYLKNCASCHTPIPAEVLPTETWQKILQQPQQHYGQTLPSIDRISLRLMWNYLKTFSRPLLPGEPQPEYVTNSRYFKALHPQVDLPQPVTHKSCLICHPGAKQLDYRSLNTEWQ</sequence>
<dbReference type="STRING" id="111780.Sta7437_1946"/>
<dbReference type="InterPro" id="IPR036280">
    <property type="entry name" value="Multihaem_cyt_sf"/>
</dbReference>
<dbReference type="AlphaFoldDB" id="K9XSC3"/>
<protein>
    <submittedName>
        <fullName evidence="1">Dihem cytochrome c</fullName>
    </submittedName>
</protein>